<reference evidence="2" key="1">
    <citation type="submission" date="2023-10" db="EMBL/GenBank/DDBJ databases">
        <authorList>
            <person name="Chen Y."/>
            <person name="Shah S."/>
            <person name="Dougan E. K."/>
            <person name="Thang M."/>
            <person name="Chan C."/>
        </authorList>
    </citation>
    <scope>NUCLEOTIDE SEQUENCE [LARGE SCALE GENOMIC DNA]</scope>
</reference>
<keyword evidence="3" id="KW-1185">Reference proteome</keyword>
<feature type="compositionally biased region" description="Low complexity" evidence="1">
    <location>
        <begin position="141"/>
        <end position="156"/>
    </location>
</feature>
<name>A0ABN9Q6G9_9DINO</name>
<evidence type="ECO:0000313" key="3">
    <source>
        <dbReference type="Proteomes" id="UP001189429"/>
    </source>
</evidence>
<protein>
    <submittedName>
        <fullName evidence="2">Uncharacterized protein</fullName>
    </submittedName>
</protein>
<comment type="caution">
    <text evidence="2">The sequence shown here is derived from an EMBL/GenBank/DDBJ whole genome shotgun (WGS) entry which is preliminary data.</text>
</comment>
<evidence type="ECO:0000256" key="1">
    <source>
        <dbReference type="SAM" id="MobiDB-lite"/>
    </source>
</evidence>
<feature type="region of interest" description="Disordered" evidence="1">
    <location>
        <begin position="126"/>
        <end position="250"/>
    </location>
</feature>
<feature type="compositionally biased region" description="Basic and acidic residues" evidence="1">
    <location>
        <begin position="166"/>
        <end position="182"/>
    </location>
</feature>
<proteinExistence type="predicted"/>
<feature type="compositionally biased region" description="Polar residues" evidence="1">
    <location>
        <begin position="22"/>
        <end position="40"/>
    </location>
</feature>
<feature type="compositionally biased region" description="Basic and acidic residues" evidence="1">
    <location>
        <begin position="227"/>
        <end position="243"/>
    </location>
</feature>
<feature type="compositionally biased region" description="Low complexity" evidence="1">
    <location>
        <begin position="81"/>
        <end position="91"/>
    </location>
</feature>
<evidence type="ECO:0000313" key="2">
    <source>
        <dbReference type="EMBL" id="CAK0800157.1"/>
    </source>
</evidence>
<feature type="region of interest" description="Disordered" evidence="1">
    <location>
        <begin position="1"/>
        <end position="91"/>
    </location>
</feature>
<dbReference type="Proteomes" id="UP001189429">
    <property type="component" value="Unassembled WGS sequence"/>
</dbReference>
<organism evidence="2 3">
    <name type="scientific">Prorocentrum cordatum</name>
    <dbReference type="NCBI Taxonomy" id="2364126"/>
    <lineage>
        <taxon>Eukaryota</taxon>
        <taxon>Sar</taxon>
        <taxon>Alveolata</taxon>
        <taxon>Dinophyceae</taxon>
        <taxon>Prorocentrales</taxon>
        <taxon>Prorocentraceae</taxon>
        <taxon>Prorocentrum</taxon>
    </lineage>
</organism>
<feature type="non-terminal residue" evidence="2">
    <location>
        <position position="1"/>
    </location>
</feature>
<dbReference type="EMBL" id="CAUYUJ010002299">
    <property type="protein sequence ID" value="CAK0800157.1"/>
    <property type="molecule type" value="Genomic_DNA"/>
</dbReference>
<feature type="compositionally biased region" description="Low complexity" evidence="1">
    <location>
        <begin position="58"/>
        <end position="73"/>
    </location>
</feature>
<sequence length="250" mass="26594">VSASSSHVEPHHPPTLPPSAADQRTSSLRWEQQMPTTTPPWLSRCPYAYASTQTCATPARSPRGGSASRSQARLGQEEQHASAGAYAAPRAPRQCLAASGEETDQGRKYRKGIVAPAHCRYAAGVGGAREPARQARHPAAEAEAAPRGGRPAGARGALHRQVGGLGDRERREGRAGGEKEGGSYRPRRPSRRGELMAEKVFRWGGGGPCKASGPSRNGLGLTGQSGDDVKKNKDDDGPEQVREVRRRRGT</sequence>
<feature type="compositionally biased region" description="Basic and acidic residues" evidence="1">
    <location>
        <begin position="191"/>
        <end position="201"/>
    </location>
</feature>
<gene>
    <name evidence="2" type="ORF">PCOR1329_LOCUS8376</name>
</gene>
<accession>A0ABN9Q6G9</accession>